<comment type="caution">
    <text evidence="1">The sequence shown here is derived from an EMBL/GenBank/DDBJ whole genome shotgun (WGS) entry which is preliminary data.</text>
</comment>
<organism evidence="1 2">
    <name type="scientific">Eumeta variegata</name>
    <name type="common">Bagworm moth</name>
    <name type="synonym">Eumeta japonica</name>
    <dbReference type="NCBI Taxonomy" id="151549"/>
    <lineage>
        <taxon>Eukaryota</taxon>
        <taxon>Metazoa</taxon>
        <taxon>Ecdysozoa</taxon>
        <taxon>Arthropoda</taxon>
        <taxon>Hexapoda</taxon>
        <taxon>Insecta</taxon>
        <taxon>Pterygota</taxon>
        <taxon>Neoptera</taxon>
        <taxon>Endopterygota</taxon>
        <taxon>Lepidoptera</taxon>
        <taxon>Glossata</taxon>
        <taxon>Ditrysia</taxon>
        <taxon>Tineoidea</taxon>
        <taxon>Psychidae</taxon>
        <taxon>Oiketicinae</taxon>
        <taxon>Eumeta</taxon>
    </lineage>
</organism>
<evidence type="ECO:0000313" key="1">
    <source>
        <dbReference type="EMBL" id="GBP74730.1"/>
    </source>
</evidence>
<accession>A0A4C1YI47</accession>
<protein>
    <submittedName>
        <fullName evidence="1">Uncharacterized protein</fullName>
    </submittedName>
</protein>
<gene>
    <name evidence="1" type="ORF">EVAR_103564_1</name>
</gene>
<dbReference type="AlphaFoldDB" id="A0A4C1YI47"/>
<dbReference type="Proteomes" id="UP000299102">
    <property type="component" value="Unassembled WGS sequence"/>
</dbReference>
<name>A0A4C1YI47_EUMVA</name>
<reference evidence="1 2" key="1">
    <citation type="journal article" date="2019" name="Commun. Biol.">
        <title>The bagworm genome reveals a unique fibroin gene that provides high tensile strength.</title>
        <authorList>
            <person name="Kono N."/>
            <person name="Nakamura H."/>
            <person name="Ohtoshi R."/>
            <person name="Tomita M."/>
            <person name="Numata K."/>
            <person name="Arakawa K."/>
        </authorList>
    </citation>
    <scope>NUCLEOTIDE SEQUENCE [LARGE SCALE GENOMIC DNA]</scope>
</reference>
<evidence type="ECO:0000313" key="2">
    <source>
        <dbReference type="Proteomes" id="UP000299102"/>
    </source>
</evidence>
<proteinExistence type="predicted"/>
<sequence>MDLFRRPLNFHPEGLFGLQTLHADPGRSGVGGSANGCCHLYRCYNLDRLLDVIYEERSEWVALDLNSKLIGQYLISVPTGLKSDHSIFLLSPDFSHLSLREQEPMRKAASSTATAAWYWPAASSSWPTTCGKSLGKYNIVVRSSLLSDFRTPR</sequence>
<dbReference type="EMBL" id="BGZK01001219">
    <property type="protein sequence ID" value="GBP74730.1"/>
    <property type="molecule type" value="Genomic_DNA"/>
</dbReference>
<keyword evidence="2" id="KW-1185">Reference proteome</keyword>